<keyword evidence="2" id="KW-0808">Transferase</keyword>
<dbReference type="GO" id="GO:0016757">
    <property type="term" value="F:glycosyltransferase activity"/>
    <property type="evidence" value="ECO:0007669"/>
    <property type="project" value="InterPro"/>
</dbReference>
<accession>A0A1I4JMI3</accession>
<keyword evidence="3" id="KW-1185">Reference proteome</keyword>
<dbReference type="STRING" id="254406.SAMN04488042_1011088"/>
<dbReference type="Gene3D" id="3.40.50.2000">
    <property type="entry name" value="Glycogen Phosphorylase B"/>
    <property type="match status" value="2"/>
</dbReference>
<evidence type="ECO:0000313" key="3">
    <source>
        <dbReference type="Proteomes" id="UP000199144"/>
    </source>
</evidence>
<gene>
    <name evidence="2" type="ORF">SAMN04488042_1011088</name>
</gene>
<dbReference type="PANTHER" id="PTHR45947">
    <property type="entry name" value="SULFOQUINOVOSYL TRANSFERASE SQD2"/>
    <property type="match status" value="1"/>
</dbReference>
<dbReference type="Pfam" id="PF00534">
    <property type="entry name" value="Glycos_transf_1"/>
    <property type="match status" value="1"/>
</dbReference>
<dbReference type="CDD" id="cd03801">
    <property type="entry name" value="GT4_PimA-like"/>
    <property type="match status" value="1"/>
</dbReference>
<protein>
    <submittedName>
        <fullName evidence="2">Glycosyltransferase involved in cell wall bisynthesis</fullName>
    </submittedName>
</protein>
<organism evidence="2 3">
    <name type="scientific">Shimia aestuarii</name>
    <dbReference type="NCBI Taxonomy" id="254406"/>
    <lineage>
        <taxon>Bacteria</taxon>
        <taxon>Pseudomonadati</taxon>
        <taxon>Pseudomonadota</taxon>
        <taxon>Alphaproteobacteria</taxon>
        <taxon>Rhodobacterales</taxon>
        <taxon>Roseobacteraceae</taxon>
    </lineage>
</organism>
<dbReference type="AlphaFoldDB" id="A0A1I4JMI3"/>
<feature type="domain" description="Glycosyl transferase family 1" evidence="1">
    <location>
        <begin position="201"/>
        <end position="331"/>
    </location>
</feature>
<dbReference type="InterPro" id="IPR001296">
    <property type="entry name" value="Glyco_trans_1"/>
</dbReference>
<sequence length="358" mass="38979">MSRIAFYAPLKSPDHPVPSGEREVARNLLKALARDGHQVERVSEFRSLDKQGDPARQAVLITQAEAEVHRLVAKAPWQAWVTYHSYYKAPDLLGPAVCDALGIPYLTIEATRAAKRLSGPWAMFEERAAAACDRADVLFHFTARDADGLRPFLRRGQRLVHLAPFLGQVALPDIAAPCDPPIILLAGMMRPGDKLASYDIAARTLAKLPDGPWRAEIAGDGPMKDEVAAMFAPLSRKVAFLGQLDSDGMAAAYRRARAFFWPGVNEAFGMVYLEAQAAGVPVVAENREGVRDVVAPGGLVPAQAEEALAAELHHLLNDTTYHARRAKEARTRIAAHHLIGAARDTLWGTLAPMIPEAE</sequence>
<dbReference type="RefSeq" id="WP_207502904.1">
    <property type="nucleotide sequence ID" value="NZ_FOTQ01000001.1"/>
</dbReference>
<dbReference type="EMBL" id="FOTQ01000001">
    <property type="protein sequence ID" value="SFL67694.1"/>
    <property type="molecule type" value="Genomic_DNA"/>
</dbReference>
<name>A0A1I4JMI3_9RHOB</name>
<reference evidence="2 3" key="1">
    <citation type="submission" date="2016-10" db="EMBL/GenBank/DDBJ databases">
        <authorList>
            <person name="de Groot N.N."/>
        </authorList>
    </citation>
    <scope>NUCLEOTIDE SEQUENCE [LARGE SCALE GENOMIC DNA]</scope>
    <source>
        <strain evidence="2 3">DSM 15283</strain>
    </source>
</reference>
<evidence type="ECO:0000259" key="1">
    <source>
        <dbReference type="Pfam" id="PF00534"/>
    </source>
</evidence>
<proteinExistence type="predicted"/>
<dbReference type="Proteomes" id="UP000199144">
    <property type="component" value="Unassembled WGS sequence"/>
</dbReference>
<dbReference type="PANTHER" id="PTHR45947:SF3">
    <property type="entry name" value="SULFOQUINOVOSYL TRANSFERASE SQD2"/>
    <property type="match status" value="1"/>
</dbReference>
<dbReference type="SUPFAM" id="SSF53756">
    <property type="entry name" value="UDP-Glycosyltransferase/glycogen phosphorylase"/>
    <property type="match status" value="1"/>
</dbReference>
<dbReference type="InterPro" id="IPR050194">
    <property type="entry name" value="Glycosyltransferase_grp1"/>
</dbReference>
<evidence type="ECO:0000313" key="2">
    <source>
        <dbReference type="EMBL" id="SFL67694.1"/>
    </source>
</evidence>